<proteinExistence type="predicted"/>
<dbReference type="AlphaFoldDB" id="V9HMF8"/>
<keyword evidence="2" id="KW-1185">Reference proteome</keyword>
<comment type="caution">
    <text evidence="1">The sequence shown here is derived from an EMBL/GenBank/DDBJ whole genome shotgun (WGS) entry which is preliminary data.</text>
</comment>
<dbReference type="Proteomes" id="UP000017813">
    <property type="component" value="Unassembled WGS sequence"/>
</dbReference>
<evidence type="ECO:0000313" key="1">
    <source>
        <dbReference type="EMBL" id="EFG31160.2"/>
    </source>
</evidence>
<reference evidence="1 2" key="2">
    <citation type="submission" date="2011-10" db="EMBL/GenBank/DDBJ databases">
        <title>The Genome Sequence of Simonsiella muelleri ATCC 29453.</title>
        <authorList>
            <consortium name="The Broad Institute Genome Sequencing Platform"/>
            <consortium name="The Broad Institute Genome Sequencing Center for Infectious Disease"/>
            <person name="Earl A."/>
            <person name="Ward D."/>
            <person name="Feldgarden M."/>
            <person name="Gevers D."/>
            <person name="Izard J."/>
            <person name="Baranova O.V."/>
            <person name="Blanton J.M."/>
            <person name="Tanner A.C."/>
            <person name="Dewhirst F."/>
            <person name="Young S.K."/>
            <person name="Zeng Q."/>
            <person name="Gargeya S."/>
            <person name="Fitzgerald M."/>
            <person name="Haas B."/>
            <person name="Abouelleil A."/>
            <person name="Alvarado L."/>
            <person name="Arachchi H.M."/>
            <person name="Berlin A."/>
            <person name="Brown A."/>
            <person name="Chapman S.B."/>
            <person name="Chen Z."/>
            <person name="Dunbar C."/>
            <person name="Freedman E."/>
            <person name="Gearin G."/>
            <person name="Goldberg J."/>
            <person name="Griggs A."/>
            <person name="Gujja S."/>
            <person name="Heiman D."/>
            <person name="Howarth C."/>
            <person name="Larson L."/>
            <person name="Lui A."/>
            <person name="MacDonald P.J.P."/>
            <person name="Montmayeur A."/>
            <person name="Murphy C."/>
            <person name="Neiman D."/>
            <person name="Pearson M."/>
            <person name="Priest M."/>
            <person name="Roberts A."/>
            <person name="Saif S."/>
            <person name="Shea T."/>
            <person name="Shenoy N."/>
            <person name="Sisk P."/>
            <person name="Stolte C."/>
            <person name="Sykes S."/>
            <person name="Wortman J."/>
            <person name="Nusbaum C."/>
            <person name="Birren B."/>
        </authorList>
    </citation>
    <scope>NUCLEOTIDE SEQUENCE [LARGE SCALE GENOMIC DNA]</scope>
    <source>
        <strain evidence="1 2">ATCC 29453</strain>
    </source>
</reference>
<reference evidence="1 2" key="1">
    <citation type="submission" date="2010-03" db="EMBL/GenBank/DDBJ databases">
        <authorList>
            <consortium name="The Broad Institute Genome Sequencing Platform"/>
            <person name="Ward D."/>
            <person name="Earl A."/>
            <person name="Feldgarden M."/>
            <person name="Gevers D."/>
            <person name="Young S."/>
            <person name="Zeng Q."/>
            <person name="Koehrsen M."/>
            <person name="Alvarado L."/>
            <person name="Berlin A.M."/>
            <person name="Borenstein D."/>
            <person name="Chapman S.B."/>
            <person name="Chen Z."/>
            <person name="Engels R."/>
            <person name="Freedman E."/>
            <person name="Gellesch M."/>
            <person name="Goldberg J."/>
            <person name="Griggs A."/>
            <person name="Gujja S."/>
            <person name="Heilman E.R."/>
            <person name="Heiman D.I."/>
            <person name="Hepburn T.A."/>
            <person name="Howarth C."/>
            <person name="Jen D."/>
            <person name="Larson L."/>
            <person name="Mehta T."/>
            <person name="Park D."/>
            <person name="Pearson M."/>
            <person name="Richards J."/>
            <person name="Roberts A."/>
            <person name="Saif S."/>
            <person name="Shea T.D."/>
            <person name="Shenoy N."/>
            <person name="Sisk P."/>
            <person name="Stolte C."/>
            <person name="Sykes S.N."/>
            <person name="Walk T."/>
            <person name="White J."/>
            <person name="Yandava C."/>
            <person name="Izard J."/>
            <person name="Baranova O.V."/>
            <person name="Blanton J.M."/>
            <person name="Tanner A.C."/>
            <person name="Dewhirst F."/>
            <person name="Haas B."/>
            <person name="Nusbaum C."/>
            <person name="Birren B."/>
        </authorList>
    </citation>
    <scope>NUCLEOTIDE SEQUENCE [LARGE SCALE GENOMIC DNA]</scope>
    <source>
        <strain evidence="1 2">ATCC 29453</strain>
    </source>
</reference>
<evidence type="ECO:0000313" key="2">
    <source>
        <dbReference type="Proteomes" id="UP000017813"/>
    </source>
</evidence>
<organism evidence="1 2">
    <name type="scientific">Simonsiella muelleri ATCC 29453</name>
    <dbReference type="NCBI Taxonomy" id="641147"/>
    <lineage>
        <taxon>Bacteria</taxon>
        <taxon>Pseudomonadati</taxon>
        <taxon>Pseudomonadota</taxon>
        <taxon>Betaproteobacteria</taxon>
        <taxon>Neisseriales</taxon>
        <taxon>Neisseriaceae</taxon>
        <taxon>Simonsiella</taxon>
    </lineage>
</organism>
<sequence>MNTLAKIQTIPTPNLRRFCLMTNGNGHRPDLLMDFFEHDNLLQEAMLPEIRTIATLIAAQRHDFSQPSPTHFTEEADWFAARILVLGVRFFHLEICMLPTLRLANQRAAAFAKQHGLAFQAAEIRASLHSSRPANMLLMECDLMMDTKTVQLCNFILRKDRKG</sequence>
<dbReference type="HOGENOM" id="CLU_115382_0_0_4"/>
<accession>V9HMF8</accession>
<dbReference type="eggNOG" id="ENOG50320KD">
    <property type="taxonomic scope" value="Bacteria"/>
</dbReference>
<dbReference type="EMBL" id="ADCY02000032">
    <property type="protein sequence ID" value="EFG31160.2"/>
    <property type="molecule type" value="Genomic_DNA"/>
</dbReference>
<gene>
    <name evidence="1" type="ORF">HMPREF9021_00992</name>
</gene>
<protein>
    <submittedName>
        <fullName evidence="1">Uncharacterized protein</fullName>
    </submittedName>
</protein>
<name>V9HMF8_9NEIS</name>